<dbReference type="AlphaFoldDB" id="D6Y647"/>
<dbReference type="KEGG" id="tbi:Tbis_2764"/>
<feature type="signal peptide" evidence="2">
    <location>
        <begin position="1"/>
        <end position="25"/>
    </location>
</feature>
<accession>D6Y647</accession>
<dbReference type="RefSeq" id="WP_013132996.1">
    <property type="nucleotide sequence ID" value="NC_014165.1"/>
</dbReference>
<gene>
    <name evidence="4" type="ordered locus">Tbis_2764</name>
</gene>
<evidence type="ECO:0000259" key="3">
    <source>
        <dbReference type="Pfam" id="PF26571"/>
    </source>
</evidence>
<reference evidence="4 5" key="1">
    <citation type="submission" date="2010-01" db="EMBL/GenBank/DDBJ databases">
        <title>The complete genome of Thermobispora bispora DSM 43833.</title>
        <authorList>
            <consortium name="US DOE Joint Genome Institute (JGI-PGF)"/>
            <person name="Lucas S."/>
            <person name="Copeland A."/>
            <person name="Lapidus A."/>
            <person name="Glavina del Rio T."/>
            <person name="Dalin E."/>
            <person name="Tice H."/>
            <person name="Bruce D."/>
            <person name="Goodwin L."/>
            <person name="Pitluck S."/>
            <person name="Kyrpides N."/>
            <person name="Mavromatis K."/>
            <person name="Ivanova N."/>
            <person name="Mikhailova N."/>
            <person name="Chertkov O."/>
            <person name="Brettin T."/>
            <person name="Detter J.C."/>
            <person name="Han C."/>
            <person name="Larimer F."/>
            <person name="Land M."/>
            <person name="Hauser L."/>
            <person name="Markowitz V."/>
            <person name="Cheng J.-F."/>
            <person name="Hugenholtz P."/>
            <person name="Woyke T."/>
            <person name="Wu D."/>
            <person name="Jando M."/>
            <person name="Schneider S."/>
            <person name="Klenk H.-P."/>
            <person name="Eisen J.A."/>
        </authorList>
    </citation>
    <scope>NUCLEOTIDE SEQUENCE [LARGE SCALE GENOMIC DNA]</scope>
    <source>
        <strain evidence="5">ATCC 19993 / DSM 43833 / CBS 139.67 / JCM 10125 / KCTC 9307 / NBRC 14880 / R51</strain>
    </source>
</reference>
<keyword evidence="5" id="KW-1185">Reference proteome</keyword>
<feature type="coiled-coil region" evidence="1">
    <location>
        <begin position="125"/>
        <end position="169"/>
    </location>
</feature>
<protein>
    <recommendedName>
        <fullName evidence="3">ARB-07466-like C-terminal domain-containing protein</fullName>
    </recommendedName>
</protein>
<proteinExistence type="predicted"/>
<dbReference type="EMBL" id="CP001874">
    <property type="protein sequence ID" value="ADG89463.1"/>
    <property type="molecule type" value="Genomic_DNA"/>
</dbReference>
<name>D6Y647_THEBD</name>
<dbReference type="InterPro" id="IPR058593">
    <property type="entry name" value="ARB_07466-like_C"/>
</dbReference>
<organism evidence="4 5">
    <name type="scientific">Thermobispora bispora (strain ATCC 19993 / DSM 43833 / CBS 139.67 / JCM 10125 / KCTC 9307 / NBRC 14880 / R51)</name>
    <dbReference type="NCBI Taxonomy" id="469371"/>
    <lineage>
        <taxon>Bacteria</taxon>
        <taxon>Bacillati</taxon>
        <taxon>Actinomycetota</taxon>
        <taxon>Actinomycetes</taxon>
        <taxon>Streptosporangiales</taxon>
        <taxon>Streptosporangiaceae</taxon>
        <taxon>Thermobispora</taxon>
    </lineage>
</organism>
<feature type="chain" id="PRO_5003090880" description="ARB-07466-like C-terminal domain-containing protein" evidence="2">
    <location>
        <begin position="26"/>
        <end position="294"/>
    </location>
</feature>
<evidence type="ECO:0000313" key="5">
    <source>
        <dbReference type="Proteomes" id="UP000006640"/>
    </source>
</evidence>
<dbReference type="PROSITE" id="PS51257">
    <property type="entry name" value="PROKAR_LIPOPROTEIN"/>
    <property type="match status" value="1"/>
</dbReference>
<dbReference type="HOGENOM" id="CLU_073856_0_0_11"/>
<evidence type="ECO:0000256" key="1">
    <source>
        <dbReference type="SAM" id="Coils"/>
    </source>
</evidence>
<sequence length="294" mass="32754">MLLRIGAVLAAIAMLAACMAAPAAAAPADPDARLRELTKQADDLEKRYRGTILDLEEARRKAQQATTRVKRLRTQLRTARRKLVEFAQLAYMGGAVDGVHLFAANGDPGTLATVTYLALHRAERLKNVQRLLDEQRKAAAKAEAEIEKLRKQIKELQSKRSEVERLLRRFGFQTPDAGTGLTPRMITVRNAILRQFALPHGYGCLRPGDPGEHGKGRACDFMVSSGGRMPDATGLARGDAIAQWCIQNARRYGIMYIIWKQRYYDLRTGSGWRPMADRGSVTANHWDHVHVSVL</sequence>
<keyword evidence="2" id="KW-0732">Signal</keyword>
<dbReference type="Proteomes" id="UP000006640">
    <property type="component" value="Chromosome"/>
</dbReference>
<dbReference type="eggNOG" id="COG3883">
    <property type="taxonomic scope" value="Bacteria"/>
</dbReference>
<evidence type="ECO:0000256" key="2">
    <source>
        <dbReference type="SAM" id="SignalP"/>
    </source>
</evidence>
<dbReference type="STRING" id="469371.Tbis_2764"/>
<evidence type="ECO:0000313" key="4">
    <source>
        <dbReference type="EMBL" id="ADG89463.1"/>
    </source>
</evidence>
<feature type="domain" description="ARB-07466-like C-terminal" evidence="3">
    <location>
        <begin position="179"/>
        <end position="286"/>
    </location>
</feature>
<keyword evidence="1" id="KW-0175">Coiled coil</keyword>
<dbReference type="Pfam" id="PF26571">
    <property type="entry name" value="VldE"/>
    <property type="match status" value="1"/>
</dbReference>
<feature type="coiled-coil region" evidence="1">
    <location>
        <begin position="34"/>
        <end position="89"/>
    </location>
</feature>